<dbReference type="OrthoDB" id="2113341at2759"/>
<evidence type="ECO:0000256" key="2">
    <source>
        <dbReference type="ARBA" id="ARBA00002322"/>
    </source>
</evidence>
<feature type="binding site" evidence="19">
    <location>
        <position position="74"/>
    </location>
    <ligand>
        <name>Ca(2+)</name>
        <dbReference type="ChEBI" id="CHEBI:29108"/>
        <label>1</label>
    </ligand>
</feature>
<dbReference type="InterPro" id="IPR033905">
    <property type="entry name" value="Secretory_peroxidase"/>
</dbReference>
<dbReference type="Gene3D" id="1.10.420.10">
    <property type="entry name" value="Peroxidase, domain 2"/>
    <property type="match status" value="1"/>
</dbReference>
<dbReference type="InterPro" id="IPR002016">
    <property type="entry name" value="Haem_peroxidase"/>
</dbReference>
<reference evidence="24" key="1">
    <citation type="submission" date="2020-03" db="EMBL/GenBank/DDBJ databases">
        <title>A high-quality chromosome-level genome assembly of a woody plant with both climbing and erect habits, Rhamnella rubrinervis.</title>
        <authorList>
            <person name="Lu Z."/>
            <person name="Yang Y."/>
            <person name="Zhu X."/>
            <person name="Sun Y."/>
        </authorList>
    </citation>
    <scope>NUCLEOTIDE SEQUENCE</scope>
    <source>
        <strain evidence="24">BYM</strain>
        <tissue evidence="24">Leaf</tissue>
    </source>
</reference>
<keyword evidence="15" id="KW-0325">Glycoprotein</keyword>
<keyword evidence="10 22" id="KW-0732">Signal</keyword>
<evidence type="ECO:0000256" key="1">
    <source>
        <dbReference type="ARBA" id="ARBA00000189"/>
    </source>
</evidence>
<evidence type="ECO:0000256" key="20">
    <source>
        <dbReference type="PIRSR" id="PIRSR600823-4"/>
    </source>
</evidence>
<feature type="binding site" evidence="19">
    <location>
        <position position="81"/>
    </location>
    <ligand>
        <name>Ca(2+)</name>
        <dbReference type="ChEBI" id="CHEBI:29108"/>
        <label>1</label>
    </ligand>
</feature>
<dbReference type="Proteomes" id="UP000796880">
    <property type="component" value="Unassembled WGS sequence"/>
</dbReference>
<keyword evidence="9 19" id="KW-0479">Metal-binding</keyword>
<evidence type="ECO:0000256" key="15">
    <source>
        <dbReference type="ARBA" id="ARBA00023180"/>
    </source>
</evidence>
<evidence type="ECO:0000259" key="23">
    <source>
        <dbReference type="PROSITE" id="PS50873"/>
    </source>
</evidence>
<keyword evidence="13 19" id="KW-0408">Iron</keyword>
<keyword evidence="12 22" id="KW-0560">Oxidoreductase</keyword>
<feature type="disulfide bond" evidence="21">
    <location>
        <begin position="75"/>
        <end position="80"/>
    </location>
</feature>
<dbReference type="GO" id="GO:0005576">
    <property type="term" value="C:extracellular region"/>
    <property type="evidence" value="ECO:0007669"/>
    <property type="project" value="UniProtKB-SubCell"/>
</dbReference>
<dbReference type="FunFam" id="1.10.420.10:FF:000001">
    <property type="entry name" value="Peroxidase"/>
    <property type="match status" value="1"/>
</dbReference>
<evidence type="ECO:0000256" key="10">
    <source>
        <dbReference type="ARBA" id="ARBA00022729"/>
    </source>
</evidence>
<evidence type="ECO:0000313" key="24">
    <source>
        <dbReference type="EMBL" id="KAF3431214.1"/>
    </source>
</evidence>
<feature type="domain" description="Plant heme peroxidase family profile" evidence="23">
    <location>
        <begin position="32"/>
        <end position="334"/>
    </location>
</feature>
<dbReference type="EMBL" id="VOIH02000012">
    <property type="protein sequence ID" value="KAF3431214.1"/>
    <property type="molecule type" value="Genomic_DNA"/>
</dbReference>
<dbReference type="PROSITE" id="PS50873">
    <property type="entry name" value="PEROXIDASE_4"/>
    <property type="match status" value="1"/>
</dbReference>
<feature type="active site" description="Proton acceptor" evidence="17">
    <location>
        <position position="73"/>
    </location>
</feature>
<accession>A0A8K0GM14</accession>
<dbReference type="AlphaFoldDB" id="A0A8K0GM14"/>
<dbReference type="PRINTS" id="PR00461">
    <property type="entry name" value="PLPEROXIDASE"/>
</dbReference>
<comment type="catalytic activity">
    <reaction evidence="1 22">
        <text>2 a phenolic donor + H2O2 = 2 a phenolic radical donor + 2 H2O</text>
        <dbReference type="Rhea" id="RHEA:56136"/>
        <dbReference type="ChEBI" id="CHEBI:15377"/>
        <dbReference type="ChEBI" id="CHEBI:16240"/>
        <dbReference type="ChEBI" id="CHEBI:139520"/>
        <dbReference type="ChEBI" id="CHEBI:139521"/>
        <dbReference type="EC" id="1.11.1.7"/>
    </reaction>
</comment>
<protein>
    <recommendedName>
        <fullName evidence="5 22">Peroxidase</fullName>
        <ecNumber evidence="5 22">1.11.1.7</ecNumber>
    </recommendedName>
</protein>
<dbReference type="CDD" id="cd00693">
    <property type="entry name" value="secretory_peroxidase"/>
    <property type="match status" value="1"/>
</dbReference>
<evidence type="ECO:0000256" key="21">
    <source>
        <dbReference type="PIRSR" id="PIRSR600823-5"/>
    </source>
</evidence>
<feature type="binding site" evidence="19">
    <location>
        <position position="79"/>
    </location>
    <ligand>
        <name>Ca(2+)</name>
        <dbReference type="ChEBI" id="CHEBI:29108"/>
        <label>1</label>
    </ligand>
</feature>
<feature type="disulfide bond" evidence="21">
    <location>
        <begin position="128"/>
        <end position="330"/>
    </location>
</feature>
<evidence type="ECO:0000313" key="25">
    <source>
        <dbReference type="Proteomes" id="UP000796880"/>
    </source>
</evidence>
<dbReference type="PRINTS" id="PR00458">
    <property type="entry name" value="PEROXIDASE"/>
</dbReference>
<keyword evidence="16 22" id="KW-0376">Hydrogen peroxide</keyword>
<dbReference type="GO" id="GO:0042744">
    <property type="term" value="P:hydrogen peroxide catabolic process"/>
    <property type="evidence" value="ECO:0007669"/>
    <property type="project" value="UniProtKB-KW"/>
</dbReference>
<comment type="cofactor">
    <cofactor evidence="19 22">
        <name>Ca(2+)</name>
        <dbReference type="ChEBI" id="CHEBI:29108"/>
    </cofactor>
    <text evidence="19 22">Binds 2 calcium ions per subunit.</text>
</comment>
<evidence type="ECO:0000256" key="9">
    <source>
        <dbReference type="ARBA" id="ARBA00022723"/>
    </source>
</evidence>
<keyword evidence="8 22" id="KW-0349">Heme</keyword>
<dbReference type="FunFam" id="1.10.520.10:FF:000006">
    <property type="entry name" value="Peroxidase"/>
    <property type="match status" value="1"/>
</dbReference>
<feature type="binding site" evidence="19">
    <location>
        <position position="257"/>
    </location>
    <ligand>
        <name>Ca(2+)</name>
        <dbReference type="ChEBI" id="CHEBI:29108"/>
        <label>2</label>
    </ligand>
</feature>
<comment type="subcellular location">
    <subcellularLocation>
        <location evidence="3 22">Secreted</location>
    </subcellularLocation>
</comment>
<feature type="site" description="Transition state stabilizer" evidence="20">
    <location>
        <position position="69"/>
    </location>
</feature>
<dbReference type="PROSITE" id="PS00435">
    <property type="entry name" value="PEROXIDASE_1"/>
    <property type="match status" value="1"/>
</dbReference>
<dbReference type="GO" id="GO:0020037">
    <property type="term" value="F:heme binding"/>
    <property type="evidence" value="ECO:0007669"/>
    <property type="project" value="UniProtKB-UniRule"/>
</dbReference>
<name>A0A8K0GM14_9ROSA</name>
<keyword evidence="14 21" id="KW-1015">Disulfide bond</keyword>
<evidence type="ECO:0000256" key="18">
    <source>
        <dbReference type="PIRSR" id="PIRSR600823-2"/>
    </source>
</evidence>
<evidence type="ECO:0000256" key="13">
    <source>
        <dbReference type="ARBA" id="ARBA00023004"/>
    </source>
</evidence>
<dbReference type="InterPro" id="IPR000823">
    <property type="entry name" value="Peroxidase_pln"/>
</dbReference>
<feature type="binding site" description="axial binding residue" evidence="19">
    <location>
        <position position="200"/>
    </location>
    <ligand>
        <name>heme b</name>
        <dbReference type="ChEBI" id="CHEBI:60344"/>
    </ligand>
    <ligandPart>
        <name>Fe</name>
        <dbReference type="ChEBI" id="CHEBI:18248"/>
    </ligandPart>
</feature>
<dbReference type="InterPro" id="IPR019794">
    <property type="entry name" value="Peroxidases_AS"/>
</dbReference>
<feature type="disulfide bond" evidence="21">
    <location>
        <begin position="207"/>
        <end position="239"/>
    </location>
</feature>
<dbReference type="InterPro" id="IPR010255">
    <property type="entry name" value="Haem_peroxidase_sf"/>
</dbReference>
<dbReference type="SUPFAM" id="SSF48113">
    <property type="entry name" value="Heme-dependent peroxidases"/>
    <property type="match status" value="1"/>
</dbReference>
<evidence type="ECO:0000256" key="12">
    <source>
        <dbReference type="ARBA" id="ARBA00023002"/>
    </source>
</evidence>
<evidence type="ECO:0000256" key="8">
    <source>
        <dbReference type="ARBA" id="ARBA00022617"/>
    </source>
</evidence>
<sequence length="337" mass="37730">MMKMDRVVLALIFTFSMILNPSCAKMHNNGNKLQIGFYHKECPKAERIVADVVFKAYLKDQRIAPQLLRLFFHDCFVKGCDASILLDSTPSGQPVEKTSPANDRVKGLNLIDKIKARLEEECPETVSCADILTFATRDAIALSGLPYHMVPSGRRDSRTSRAADVTGNLPGSSTPIEDIKEIFKRKGFNVEDMVVLLGAHSFGSARCKWFEYRLNNFSSIESVDPSLNPLYAAHLSAMCQPFGEESAETSVDFEPTTPLKLDNLFYLNLLTGRTLLQSDQVMTSDPETSSIVRQMAFNPIQWRRKFLKVMVQMGTVNVLTGKQGEIRKTCRAYNKGV</sequence>
<evidence type="ECO:0000256" key="14">
    <source>
        <dbReference type="ARBA" id="ARBA00023157"/>
    </source>
</evidence>
<evidence type="ECO:0000256" key="7">
    <source>
        <dbReference type="ARBA" id="ARBA00022559"/>
    </source>
</evidence>
<dbReference type="InterPro" id="IPR019793">
    <property type="entry name" value="Peroxidases_heam-ligand_BS"/>
</dbReference>
<dbReference type="GO" id="GO:0046872">
    <property type="term" value="F:metal ion binding"/>
    <property type="evidence" value="ECO:0007669"/>
    <property type="project" value="UniProtKB-UniRule"/>
</dbReference>
<comment type="similarity">
    <text evidence="4">Belongs to the peroxidase family. Ascorbate peroxidase subfamily.</text>
</comment>
<dbReference type="PANTHER" id="PTHR31517:SF84">
    <property type="entry name" value="PEROXIDASE"/>
    <property type="match status" value="1"/>
</dbReference>
<comment type="similarity">
    <text evidence="22">Belongs to the peroxidase family. Classical plant (class III) peroxidase subfamily.</text>
</comment>
<keyword evidence="25" id="KW-1185">Reference proteome</keyword>
<comment type="cofactor">
    <cofactor evidence="19 22">
        <name>heme b</name>
        <dbReference type="ChEBI" id="CHEBI:60344"/>
    </cofactor>
    <text evidence="19 22">Binds 1 heme b (iron(II)-protoporphyrin IX) group per subunit.</text>
</comment>
<evidence type="ECO:0000256" key="4">
    <source>
        <dbReference type="ARBA" id="ARBA00006873"/>
    </source>
</evidence>
<organism evidence="24 25">
    <name type="scientific">Rhamnella rubrinervis</name>
    <dbReference type="NCBI Taxonomy" id="2594499"/>
    <lineage>
        <taxon>Eukaryota</taxon>
        <taxon>Viridiplantae</taxon>
        <taxon>Streptophyta</taxon>
        <taxon>Embryophyta</taxon>
        <taxon>Tracheophyta</taxon>
        <taxon>Spermatophyta</taxon>
        <taxon>Magnoliopsida</taxon>
        <taxon>eudicotyledons</taxon>
        <taxon>Gunneridae</taxon>
        <taxon>Pentapetalae</taxon>
        <taxon>rosids</taxon>
        <taxon>fabids</taxon>
        <taxon>Rosales</taxon>
        <taxon>Rhamnaceae</taxon>
        <taxon>rhamnoid group</taxon>
        <taxon>Rhamneae</taxon>
        <taxon>Rhamnella</taxon>
    </lineage>
</organism>
<feature type="chain" id="PRO_5035489937" description="Peroxidase" evidence="22">
    <location>
        <begin position="25"/>
        <end position="337"/>
    </location>
</feature>
<feature type="binding site" evidence="19">
    <location>
        <position position="83"/>
    </location>
    <ligand>
        <name>Ca(2+)</name>
        <dbReference type="ChEBI" id="CHEBI:29108"/>
        <label>1</label>
    </ligand>
</feature>
<evidence type="ECO:0000256" key="22">
    <source>
        <dbReference type="RuleBase" id="RU362060"/>
    </source>
</evidence>
<feature type="binding site" evidence="19">
    <location>
        <position position="262"/>
    </location>
    <ligand>
        <name>Ca(2+)</name>
        <dbReference type="ChEBI" id="CHEBI:29108"/>
        <label>2</label>
    </ligand>
</feature>
<evidence type="ECO:0000256" key="6">
    <source>
        <dbReference type="ARBA" id="ARBA00022525"/>
    </source>
</evidence>
<dbReference type="GO" id="GO:0140825">
    <property type="term" value="F:lactoperoxidase activity"/>
    <property type="evidence" value="ECO:0007669"/>
    <property type="project" value="UniProtKB-EC"/>
</dbReference>
<feature type="binding site" evidence="19">
    <location>
        <position position="77"/>
    </location>
    <ligand>
        <name>Ca(2+)</name>
        <dbReference type="ChEBI" id="CHEBI:29108"/>
        <label>1</label>
    </ligand>
</feature>
<keyword evidence="6 22" id="KW-0964">Secreted</keyword>
<evidence type="ECO:0000256" key="3">
    <source>
        <dbReference type="ARBA" id="ARBA00004613"/>
    </source>
</evidence>
<dbReference type="PROSITE" id="PS00436">
    <property type="entry name" value="PEROXIDASE_2"/>
    <property type="match status" value="1"/>
</dbReference>
<dbReference type="GO" id="GO:0006979">
    <property type="term" value="P:response to oxidative stress"/>
    <property type="evidence" value="ECO:0007669"/>
    <property type="project" value="UniProtKB-UniRule"/>
</dbReference>
<comment type="function">
    <text evidence="2">Removal of H(2)O(2), oxidation of toxic reductants, biosynthesis and degradation of lignin, suberization, auxin catabolism, response to environmental stresses such as wounding, pathogen attack and oxidative stress. These functions might be dependent on each isozyme/isoform in each plant tissue.</text>
</comment>
<feature type="signal peptide" evidence="22">
    <location>
        <begin position="1"/>
        <end position="24"/>
    </location>
</feature>
<evidence type="ECO:0000256" key="11">
    <source>
        <dbReference type="ARBA" id="ARBA00022837"/>
    </source>
</evidence>
<keyword evidence="7 22" id="KW-0575">Peroxidase</keyword>
<evidence type="ECO:0000256" key="16">
    <source>
        <dbReference type="ARBA" id="ARBA00023324"/>
    </source>
</evidence>
<dbReference type="Gene3D" id="1.10.520.10">
    <property type="match status" value="1"/>
</dbReference>
<feature type="binding site" evidence="18">
    <location>
        <position position="170"/>
    </location>
    <ligand>
        <name>substrate</name>
    </ligand>
</feature>
<gene>
    <name evidence="24" type="ORF">FNV43_RR25944</name>
</gene>
<evidence type="ECO:0000256" key="5">
    <source>
        <dbReference type="ARBA" id="ARBA00012313"/>
    </source>
</evidence>
<dbReference type="Pfam" id="PF00141">
    <property type="entry name" value="peroxidase"/>
    <property type="match status" value="1"/>
</dbReference>
<keyword evidence="11 19" id="KW-0106">Calcium</keyword>
<proteinExistence type="inferred from homology"/>
<comment type="caution">
    <text evidence="24">The sequence shown here is derived from an EMBL/GenBank/DDBJ whole genome shotgun (WGS) entry which is preliminary data.</text>
</comment>
<dbReference type="PANTHER" id="PTHR31517">
    <property type="match status" value="1"/>
</dbReference>
<evidence type="ECO:0000256" key="19">
    <source>
        <dbReference type="PIRSR" id="PIRSR600823-3"/>
    </source>
</evidence>
<dbReference type="EC" id="1.11.1.7" evidence="5 22"/>
<feature type="disulfide bond" evidence="21">
    <location>
        <begin position="42"/>
        <end position="122"/>
    </location>
</feature>
<evidence type="ECO:0000256" key="17">
    <source>
        <dbReference type="PIRSR" id="PIRSR600823-1"/>
    </source>
</evidence>